<comment type="catalytic activity">
    <reaction evidence="1">
        <text>Endonucleolytic cleavage of RNA, removing extra 3' nucleotides from tRNA precursor, generating 3' termini of tRNAs. A 3'-hydroxy group is left at the tRNA terminus and a 5'-phosphoryl group is left at the trailer molecule.</text>
        <dbReference type="EC" id="3.1.26.11"/>
    </reaction>
</comment>
<evidence type="ECO:0000313" key="12">
    <source>
        <dbReference type="EMBL" id="CAL1709188.1"/>
    </source>
</evidence>
<evidence type="ECO:0000256" key="1">
    <source>
        <dbReference type="ARBA" id="ARBA00000402"/>
    </source>
</evidence>
<feature type="region of interest" description="Disordered" evidence="11">
    <location>
        <begin position="144"/>
        <end position="205"/>
    </location>
</feature>
<dbReference type="SUPFAM" id="SSF56281">
    <property type="entry name" value="Metallo-hydrolase/oxidoreductase"/>
    <property type="match status" value="2"/>
</dbReference>
<feature type="compositionally biased region" description="Polar residues" evidence="11">
    <location>
        <begin position="186"/>
        <end position="205"/>
    </location>
</feature>
<dbReference type="EMBL" id="OZ037948">
    <property type="protein sequence ID" value="CAL1709188.1"/>
    <property type="molecule type" value="Genomic_DNA"/>
</dbReference>
<keyword evidence="6" id="KW-0540">Nuclease</keyword>
<dbReference type="Proteomes" id="UP001497453">
    <property type="component" value="Chromosome 5"/>
</dbReference>
<name>A0ABP1DMW3_9APHY</name>
<sequence>MIWSTDVISTVSSDTEPTFLITFNTNKYAFNAGECTGRSWRQGGRPWRGVNALFLTSIGTQRATGVPGLLMFLADASIGNLHVAGPRGLSHYLATLRTFLWRDSMSLNPIEVDPPVATALVHEPTPIFKDENITVFGIHLPPQSPADPVSALESNTSNMPEEPSTSRSKRKRSPSPKSSSKRQQVDETASDSANTSNSFMSTSLQGSFNKSNFSPYALIGDDAKEWLRLTIENMFPKMPPTPDEKKGRKGKKAKKVEESETVQPGFGGARHNKLVWHKERQLPKFVPSISNSSDPAMRETLCYVVVGPRYRGRFDPEKAEALGLEKQNRAKVCKGETVTFKVPDEKGNMIERTVRPEDVIGASEPPQVILILDVPSPAHIPDLTTAFETNPLYSRLHSKKIEDKNEYSVHVIYHMCGPRVLEDPRYKSFMNGFADSVHHVVASREHAPDPLTFTSVGGIQLKLNKLDSDMFPIPYYRLKPEKELSSVSGLPPSVTLMQANLHTDCRPVKPPQLLDVTDNFHPYATGEKSIPLSKPVLGAFRRSRSRSRSPSPSRAANEPGQDVVVVPLGTSSAAPSKYRNVSSTLIQIPNYGNILLDAGEGTWGQLIRFYGDDPDHKSGVWEFLRNLKCIFVSHAHGDHHIGLIKLLAMRKQLRVPPTSPLWVVSLHPILLYLQEFSDLEDLGLNSPDGNGVIPVLSDALSWRPARKYLGGVASENQPWLDQNKSRALARDMCESLGLSDFVTVDVDHKVRCYGSVIKHKDNWSIVFSADTKPTNNLVRAGEGATLLIHEATMGDDQADAAKEKAHSTFGQAIEIGRKMEAKNILLTHFSARYPRLPPASMQDNTTWAVALDHAKIRIADIPKLRAYIPAIKRCFQEIEDDEDEVETQNTATWGD</sequence>
<organism evidence="12 13">
    <name type="scientific">Somion occarium</name>
    <dbReference type="NCBI Taxonomy" id="3059160"/>
    <lineage>
        <taxon>Eukaryota</taxon>
        <taxon>Fungi</taxon>
        <taxon>Dikarya</taxon>
        <taxon>Basidiomycota</taxon>
        <taxon>Agaricomycotina</taxon>
        <taxon>Agaricomycetes</taxon>
        <taxon>Polyporales</taxon>
        <taxon>Cerrenaceae</taxon>
        <taxon>Somion</taxon>
    </lineage>
</organism>
<proteinExistence type="inferred from homology"/>
<evidence type="ECO:0000256" key="3">
    <source>
        <dbReference type="ARBA" id="ARBA00007823"/>
    </source>
</evidence>
<evidence type="ECO:0000256" key="8">
    <source>
        <dbReference type="ARBA" id="ARBA00022759"/>
    </source>
</evidence>
<dbReference type="PANTHER" id="PTHR12553:SF49">
    <property type="entry name" value="ZINC PHOSPHODIESTERASE ELAC PROTEIN 2"/>
    <property type="match status" value="1"/>
</dbReference>
<evidence type="ECO:0000256" key="7">
    <source>
        <dbReference type="ARBA" id="ARBA00022723"/>
    </source>
</evidence>
<gene>
    <name evidence="12" type="ORF">GFSPODELE1_LOCUS7230</name>
</gene>
<dbReference type="InterPro" id="IPR047151">
    <property type="entry name" value="RNZ2-like"/>
</dbReference>
<evidence type="ECO:0000256" key="5">
    <source>
        <dbReference type="ARBA" id="ARBA00022694"/>
    </source>
</evidence>
<feature type="region of interest" description="Disordered" evidence="11">
    <location>
        <begin position="541"/>
        <end position="561"/>
    </location>
</feature>
<keyword evidence="9" id="KW-0378">Hydrolase</keyword>
<protein>
    <recommendedName>
        <fullName evidence="4">ribonuclease Z</fullName>
        <ecNumber evidence="4">3.1.26.11</ecNumber>
    </recommendedName>
</protein>
<evidence type="ECO:0000256" key="4">
    <source>
        <dbReference type="ARBA" id="ARBA00012477"/>
    </source>
</evidence>
<evidence type="ECO:0000256" key="2">
    <source>
        <dbReference type="ARBA" id="ARBA00001947"/>
    </source>
</evidence>
<dbReference type="EC" id="3.1.26.11" evidence="4"/>
<dbReference type="PANTHER" id="PTHR12553">
    <property type="entry name" value="ZINC PHOSPHODIESTERASE ELAC PROTEIN 2"/>
    <property type="match status" value="1"/>
</dbReference>
<evidence type="ECO:0000256" key="10">
    <source>
        <dbReference type="ARBA" id="ARBA00022833"/>
    </source>
</evidence>
<dbReference type="InterPro" id="IPR036866">
    <property type="entry name" value="RibonucZ/Hydroxyglut_hydro"/>
</dbReference>
<dbReference type="CDD" id="cd07718">
    <property type="entry name" value="RNaseZ_ELAC1_ELAC2-C-term-like_MBL-fold"/>
    <property type="match status" value="1"/>
</dbReference>
<keyword evidence="13" id="KW-1185">Reference proteome</keyword>
<comment type="similarity">
    <text evidence="3">Belongs to the RNase Z family.</text>
</comment>
<evidence type="ECO:0000256" key="9">
    <source>
        <dbReference type="ARBA" id="ARBA00022801"/>
    </source>
</evidence>
<evidence type="ECO:0000256" key="11">
    <source>
        <dbReference type="SAM" id="MobiDB-lite"/>
    </source>
</evidence>
<evidence type="ECO:0000256" key="6">
    <source>
        <dbReference type="ARBA" id="ARBA00022722"/>
    </source>
</evidence>
<dbReference type="Gene3D" id="3.60.15.10">
    <property type="entry name" value="Ribonuclease Z/Hydroxyacylglutathione hydrolase-like"/>
    <property type="match status" value="2"/>
</dbReference>
<accession>A0ABP1DMW3</accession>
<keyword evidence="10" id="KW-0862">Zinc</keyword>
<feature type="region of interest" description="Disordered" evidence="11">
    <location>
        <begin position="235"/>
        <end position="270"/>
    </location>
</feature>
<reference evidence="13" key="1">
    <citation type="submission" date="2024-04" db="EMBL/GenBank/DDBJ databases">
        <authorList>
            <person name="Shaw F."/>
            <person name="Minotto A."/>
        </authorList>
    </citation>
    <scope>NUCLEOTIDE SEQUENCE [LARGE SCALE GENOMIC DNA]</scope>
</reference>
<evidence type="ECO:0000313" key="13">
    <source>
        <dbReference type="Proteomes" id="UP001497453"/>
    </source>
</evidence>
<keyword evidence="8" id="KW-0255">Endonuclease</keyword>
<comment type="cofactor">
    <cofactor evidence="2">
        <name>Zn(2+)</name>
        <dbReference type="ChEBI" id="CHEBI:29105"/>
    </cofactor>
</comment>
<keyword evidence="7" id="KW-0479">Metal-binding</keyword>
<keyword evidence="5" id="KW-0819">tRNA processing</keyword>